<evidence type="ECO:0000313" key="2">
    <source>
        <dbReference type="Proteomes" id="UP000244334"/>
    </source>
</evidence>
<dbReference type="Proteomes" id="UP000244334">
    <property type="component" value="Unassembled WGS sequence"/>
</dbReference>
<sequence>MLARCKSKISLTIFISKPAFLAFSTRFKLYRLCFIQPFQYPLPLLLPELQVKGLQ</sequence>
<evidence type="ECO:0000313" key="1">
    <source>
        <dbReference type="EMBL" id="RAP71311.1"/>
    </source>
</evidence>
<proteinExistence type="predicted"/>
<dbReference type="AlphaFoldDB" id="A0A328TQE5"/>
<accession>A0A328TQE5</accession>
<gene>
    <name evidence="1" type="ORF">ACZ87_01877</name>
</gene>
<dbReference type="EMBL" id="LJAM02000163">
    <property type="protein sequence ID" value="RAP71311.1"/>
    <property type="molecule type" value="Genomic_DNA"/>
</dbReference>
<reference evidence="1" key="1">
    <citation type="submission" date="2018-04" db="EMBL/GenBank/DDBJ databases">
        <title>Genomes of the Obligate Erwinia dacicola and Facultative Enterobacter sp. OLF Endosymbionts of the Olive Fruit fly, Bactrocera oleae.</title>
        <authorList>
            <person name="Estes A.M."/>
            <person name="Hearn D.J."/>
            <person name="Agarwal S."/>
            <person name="Pierson E.A."/>
            <person name="Dunning-Hotopp J.C."/>
        </authorList>
    </citation>
    <scope>NUCLEOTIDE SEQUENCE [LARGE SCALE GENOMIC DNA]</scope>
    <source>
        <strain evidence="1">Oroville</strain>
    </source>
</reference>
<organism evidence="1 2">
    <name type="scientific">Candidatus Erwinia dacicola</name>
    <dbReference type="NCBI Taxonomy" id="252393"/>
    <lineage>
        <taxon>Bacteria</taxon>
        <taxon>Pseudomonadati</taxon>
        <taxon>Pseudomonadota</taxon>
        <taxon>Gammaproteobacteria</taxon>
        <taxon>Enterobacterales</taxon>
        <taxon>Erwiniaceae</taxon>
        <taxon>Erwinia</taxon>
    </lineage>
</organism>
<name>A0A328TQE5_9GAMM</name>
<feature type="non-terminal residue" evidence="1">
    <location>
        <position position="55"/>
    </location>
</feature>
<keyword evidence="2" id="KW-1185">Reference proteome</keyword>
<comment type="caution">
    <text evidence="1">The sequence shown here is derived from an EMBL/GenBank/DDBJ whole genome shotgun (WGS) entry which is preliminary data.</text>
</comment>
<protein>
    <submittedName>
        <fullName evidence="1">Uncharacterized protein</fullName>
    </submittedName>
</protein>